<dbReference type="Proteomes" id="UP001632037">
    <property type="component" value="Unassembled WGS sequence"/>
</dbReference>
<proteinExistence type="predicted"/>
<evidence type="ECO:0000256" key="1">
    <source>
        <dbReference type="SAM" id="MobiDB-lite"/>
    </source>
</evidence>
<feature type="region of interest" description="Disordered" evidence="1">
    <location>
        <begin position="23"/>
        <end position="66"/>
    </location>
</feature>
<gene>
    <name evidence="2" type="ORF">V7S43_019081</name>
</gene>
<evidence type="ECO:0000313" key="3">
    <source>
        <dbReference type="Proteomes" id="UP001632037"/>
    </source>
</evidence>
<comment type="caution">
    <text evidence="2">The sequence shown here is derived from an EMBL/GenBank/DDBJ whole genome shotgun (WGS) entry which is preliminary data.</text>
</comment>
<organism evidence="2 3">
    <name type="scientific">Phytophthora oleae</name>
    <dbReference type="NCBI Taxonomy" id="2107226"/>
    <lineage>
        <taxon>Eukaryota</taxon>
        <taxon>Sar</taxon>
        <taxon>Stramenopiles</taxon>
        <taxon>Oomycota</taxon>
        <taxon>Peronosporomycetes</taxon>
        <taxon>Peronosporales</taxon>
        <taxon>Peronosporaceae</taxon>
        <taxon>Phytophthora</taxon>
    </lineage>
</organism>
<accession>A0ABD3F6G2</accession>
<reference evidence="2 3" key="1">
    <citation type="submission" date="2024-09" db="EMBL/GenBank/DDBJ databases">
        <title>Genome sequencing and assembly of Phytophthora oleae, isolate VK10A, causative agent of rot of olive drupes.</title>
        <authorList>
            <person name="Conti Taguali S."/>
            <person name="Riolo M."/>
            <person name="La Spada F."/>
            <person name="Cacciola S.O."/>
            <person name="Dionisio G."/>
        </authorList>
    </citation>
    <scope>NUCLEOTIDE SEQUENCE [LARGE SCALE GENOMIC DNA]</scope>
    <source>
        <strain evidence="2 3">VK10A</strain>
    </source>
</reference>
<dbReference type="EMBL" id="JBIMZQ010000034">
    <property type="protein sequence ID" value="KAL3661936.1"/>
    <property type="molecule type" value="Genomic_DNA"/>
</dbReference>
<name>A0ABD3F6G2_9STRA</name>
<feature type="compositionally biased region" description="Basic residues" evidence="1">
    <location>
        <begin position="49"/>
        <end position="66"/>
    </location>
</feature>
<keyword evidence="3" id="KW-1185">Reference proteome</keyword>
<dbReference type="AlphaFoldDB" id="A0ABD3F6G2"/>
<evidence type="ECO:0000313" key="2">
    <source>
        <dbReference type="EMBL" id="KAL3661936.1"/>
    </source>
</evidence>
<protein>
    <submittedName>
        <fullName evidence="2">Uncharacterized protein</fullName>
    </submittedName>
</protein>
<sequence length="113" mass="12446">MPTQIAVAAIWRGQQKRSVLETSYTDEQGNSGGNTGCLMNLTESGMPRAHPRKHVHPGSATPKRRFLCSPRSGAPMLRAFSRSFDLQARNVIMMIPSTTHFTLARPLQTPAID</sequence>